<dbReference type="OMA" id="IEVWYEP"/>
<dbReference type="Gene3D" id="3.40.50.300">
    <property type="entry name" value="P-loop containing nucleotide triphosphate hydrolases"/>
    <property type="match status" value="1"/>
</dbReference>
<dbReference type="AlphaFoldDB" id="A0A8B7Z3M1"/>
<sequence length="316" mass="36321">MCMYLAYDSYKFVAETSFCPAIMSPRVILWSLPRSCTTAVLRAVSSVDGGVFYWEPYGCAMYYGPERSEKEFLSVSSASSVSIADAPGADVAYDSSVNTFDWVRQTLEAEHKGASLVFAKDFAFALGGKTERLPVGYQHTFLIRDPTKVIPSWWKMNQECRESCPAADEQEMEEWQERQIGKYGGYDDLLELYDFVKENLEPKPFVMDADDLMAQPEKVLAAYCEATGIPFSNKLLDWEDDWSKMNAKWITCRDQLWLWNNSHHTNVRQSRGFLKSHQLPRADDTNSRLILNPKITQLIDCCKPYYKKLYQQRFAP</sequence>
<dbReference type="PANTHER" id="PTHR48312">
    <property type="match status" value="1"/>
</dbReference>
<dbReference type="OrthoDB" id="416710at2759"/>
<keyword evidence="1" id="KW-1185">Reference proteome</keyword>
<dbReference type="GeneID" id="110984062"/>
<evidence type="ECO:0000313" key="2">
    <source>
        <dbReference type="RefSeq" id="XP_022099552.1"/>
    </source>
</evidence>
<dbReference type="KEGG" id="aplc:110984062"/>
<gene>
    <name evidence="2" type="primary">LOC110984062</name>
</gene>
<dbReference type="SUPFAM" id="SSF52540">
    <property type="entry name" value="P-loop containing nucleoside triphosphate hydrolases"/>
    <property type="match status" value="1"/>
</dbReference>
<organism evidence="1 2">
    <name type="scientific">Acanthaster planci</name>
    <name type="common">Crown-of-thorns starfish</name>
    <dbReference type="NCBI Taxonomy" id="133434"/>
    <lineage>
        <taxon>Eukaryota</taxon>
        <taxon>Metazoa</taxon>
        <taxon>Echinodermata</taxon>
        <taxon>Eleutherozoa</taxon>
        <taxon>Asterozoa</taxon>
        <taxon>Asteroidea</taxon>
        <taxon>Valvatacea</taxon>
        <taxon>Valvatida</taxon>
        <taxon>Acanthasteridae</taxon>
        <taxon>Acanthaster</taxon>
    </lineage>
</organism>
<proteinExistence type="predicted"/>
<dbReference type="PANTHER" id="PTHR48312:SF1">
    <property type="entry name" value="SULFOTRANSFERASE"/>
    <property type="match status" value="1"/>
</dbReference>
<reference evidence="2" key="1">
    <citation type="submission" date="2025-08" db="UniProtKB">
        <authorList>
            <consortium name="RefSeq"/>
        </authorList>
    </citation>
    <scope>IDENTIFICATION</scope>
</reference>
<dbReference type="InterPro" id="IPR027417">
    <property type="entry name" value="P-loop_NTPase"/>
</dbReference>
<dbReference type="RefSeq" id="XP_022099552.1">
    <property type="nucleotide sequence ID" value="XM_022243860.1"/>
</dbReference>
<accession>A0A8B7Z3M1</accession>
<name>A0A8B7Z3M1_ACAPL</name>
<dbReference type="Proteomes" id="UP000694845">
    <property type="component" value="Unplaced"/>
</dbReference>
<evidence type="ECO:0000313" key="1">
    <source>
        <dbReference type="Proteomes" id="UP000694845"/>
    </source>
</evidence>
<protein>
    <submittedName>
        <fullName evidence="2">Uncharacterized protein LOC110984062</fullName>
    </submittedName>
</protein>